<evidence type="ECO:0000256" key="2">
    <source>
        <dbReference type="SAM" id="SignalP"/>
    </source>
</evidence>
<organism evidence="4 5">
    <name type="scientific">Blastococcus haudaquaticus</name>
    <dbReference type="NCBI Taxonomy" id="1938745"/>
    <lineage>
        <taxon>Bacteria</taxon>
        <taxon>Bacillati</taxon>
        <taxon>Actinomycetota</taxon>
        <taxon>Actinomycetes</taxon>
        <taxon>Geodermatophilales</taxon>
        <taxon>Geodermatophilaceae</taxon>
        <taxon>Blastococcus</taxon>
    </lineage>
</organism>
<dbReference type="Pfam" id="PF13628">
    <property type="entry name" value="DUF4142"/>
    <property type="match status" value="1"/>
</dbReference>
<feature type="transmembrane region" description="Helical" evidence="1">
    <location>
        <begin position="193"/>
        <end position="213"/>
    </location>
</feature>
<keyword evidence="1" id="KW-1133">Transmembrane helix</keyword>
<feature type="signal peptide" evidence="2">
    <location>
        <begin position="1"/>
        <end position="27"/>
    </location>
</feature>
<keyword evidence="1" id="KW-0812">Transmembrane</keyword>
<gene>
    <name evidence="4" type="ORF">SAMN06272739_3212</name>
</gene>
<evidence type="ECO:0000313" key="4">
    <source>
        <dbReference type="EMBL" id="SOE01513.1"/>
    </source>
</evidence>
<dbReference type="Gene3D" id="1.20.1260.10">
    <property type="match status" value="1"/>
</dbReference>
<keyword evidence="5" id="KW-1185">Reference proteome</keyword>
<sequence length="220" mass="22547">MRMLSRLTLVPAAVLGAVLLTAAPALAAPSEQDTAWMQLAHQSNLTEIAAGTAAQQQATTQEVKDLGAMFIQMHTELDTALTQAAQQLGVQLPAEPSPEQKQQLAAVQANTGQAFDTAWIAQQIGSHSTTLAATQKELASGSDETVLTLARTSTPVVQQHLVELRTVAAKYGVPTSVPGGTGGQAADDGTMGLGWGLAGLGAVAIGAGAFGLVRRRSTVA</sequence>
<evidence type="ECO:0000256" key="1">
    <source>
        <dbReference type="SAM" id="Phobius"/>
    </source>
</evidence>
<dbReference type="PANTHER" id="PTHR38593">
    <property type="entry name" value="BLR2558 PROTEIN"/>
    <property type="match status" value="1"/>
</dbReference>
<dbReference type="InterPro" id="IPR025419">
    <property type="entry name" value="DUF4142"/>
</dbReference>
<dbReference type="Proteomes" id="UP000219482">
    <property type="component" value="Unassembled WGS sequence"/>
</dbReference>
<dbReference type="RefSeq" id="WP_159961752.1">
    <property type="nucleotide sequence ID" value="NZ_OCNK01000003.1"/>
</dbReference>
<proteinExistence type="predicted"/>
<dbReference type="InterPro" id="IPR012347">
    <property type="entry name" value="Ferritin-like"/>
</dbReference>
<keyword evidence="1" id="KW-0472">Membrane</keyword>
<keyword evidence="2" id="KW-0732">Signal</keyword>
<accession>A0A286H160</accession>
<dbReference type="PANTHER" id="PTHR38593:SF1">
    <property type="entry name" value="BLR2558 PROTEIN"/>
    <property type="match status" value="1"/>
</dbReference>
<reference evidence="5" key="1">
    <citation type="submission" date="2017-09" db="EMBL/GenBank/DDBJ databases">
        <authorList>
            <person name="Varghese N."/>
            <person name="Submissions S."/>
        </authorList>
    </citation>
    <scope>NUCLEOTIDE SEQUENCE [LARGE SCALE GENOMIC DNA]</scope>
    <source>
        <strain evidence="5">DSM 44270</strain>
    </source>
</reference>
<evidence type="ECO:0000313" key="5">
    <source>
        <dbReference type="Proteomes" id="UP000219482"/>
    </source>
</evidence>
<protein>
    <submittedName>
        <fullName evidence="4">Putative membrane protein</fullName>
    </submittedName>
</protein>
<feature type="chain" id="PRO_5012718869" evidence="2">
    <location>
        <begin position="28"/>
        <end position="220"/>
    </location>
</feature>
<evidence type="ECO:0000259" key="3">
    <source>
        <dbReference type="Pfam" id="PF13628"/>
    </source>
</evidence>
<dbReference type="OrthoDB" id="4567117at2"/>
<feature type="domain" description="DUF4142" evidence="3">
    <location>
        <begin position="32"/>
        <end position="165"/>
    </location>
</feature>
<dbReference type="AlphaFoldDB" id="A0A286H160"/>
<dbReference type="EMBL" id="OCNK01000003">
    <property type="protein sequence ID" value="SOE01513.1"/>
    <property type="molecule type" value="Genomic_DNA"/>
</dbReference>
<name>A0A286H160_9ACTN</name>